<dbReference type="Proteomes" id="UP000196655">
    <property type="component" value="Unassembled WGS sequence"/>
</dbReference>
<dbReference type="Pfam" id="PF04230">
    <property type="entry name" value="PS_pyruv_trans"/>
    <property type="match status" value="1"/>
</dbReference>
<dbReference type="RefSeq" id="WP_088151632.1">
    <property type="nucleotide sequence ID" value="NZ_NHON01000022.1"/>
</dbReference>
<protein>
    <recommendedName>
        <fullName evidence="1">Polysaccharide pyruvyl transferase domain-containing protein</fullName>
    </recommendedName>
</protein>
<reference evidence="3" key="1">
    <citation type="submission" date="2017-05" db="EMBL/GenBank/DDBJ databases">
        <authorList>
            <person name="Macchi M."/>
            <person name="Festa S."/>
            <person name="Coppotelli B.M."/>
            <person name="Morelli I.S."/>
        </authorList>
    </citation>
    <scope>NUCLEOTIDE SEQUENCE [LARGE SCALE GENOMIC DNA]</scope>
    <source>
        <strain evidence="3">I</strain>
    </source>
</reference>
<dbReference type="AlphaFoldDB" id="A0A211ZMT6"/>
<evidence type="ECO:0000313" key="2">
    <source>
        <dbReference type="EMBL" id="OWJ66593.1"/>
    </source>
</evidence>
<name>A0A211ZMT6_9PROT</name>
<dbReference type="STRING" id="1122125.GCA_000423185_01773"/>
<dbReference type="OrthoDB" id="9803627at2"/>
<organism evidence="2 3">
    <name type="scientific">Inquilinus limosus</name>
    <dbReference type="NCBI Taxonomy" id="171674"/>
    <lineage>
        <taxon>Bacteria</taxon>
        <taxon>Pseudomonadati</taxon>
        <taxon>Pseudomonadota</taxon>
        <taxon>Alphaproteobacteria</taxon>
        <taxon>Rhodospirillales</taxon>
        <taxon>Rhodospirillaceae</taxon>
        <taxon>Inquilinus</taxon>
    </lineage>
</organism>
<feature type="domain" description="Polysaccharide pyruvyl transferase" evidence="1">
    <location>
        <begin position="406"/>
        <end position="532"/>
    </location>
</feature>
<comment type="caution">
    <text evidence="2">The sequence shown here is derived from an EMBL/GenBank/DDBJ whole genome shotgun (WGS) entry which is preliminary data.</text>
</comment>
<dbReference type="EMBL" id="NHON01000022">
    <property type="protein sequence ID" value="OWJ66593.1"/>
    <property type="molecule type" value="Genomic_DNA"/>
</dbReference>
<accession>A0A211ZMT6</accession>
<gene>
    <name evidence="2" type="ORF">BWR60_13925</name>
</gene>
<proteinExistence type="predicted"/>
<dbReference type="InterPro" id="IPR011990">
    <property type="entry name" value="TPR-like_helical_dom_sf"/>
</dbReference>
<dbReference type="SUPFAM" id="SSF48452">
    <property type="entry name" value="TPR-like"/>
    <property type="match status" value="1"/>
</dbReference>
<sequence>MAKEAVVVSFYGGKQYYYDSAYNLAEDCKKLDIEHDFEEVKLGPDANWADICRYKVNYYSRKLEEYKRPIIWVDIDTRIIKRPDPFLNCESDFAAFLRNFKYFREYDPFIFARTFHPGFLFFNYTTPVRRLLEQLVELEKTSKERGTDDYFFEEAWRAHSEQLQVTLLPPKRLAWGEKLGAADAWFSFGDSGNVRDFVKEVAQHDAPILEPTRQYRVLKAISEQELKAGKMQNAAVYLKKMTELDPSQDDPLNTLARVARRQEGEQAALALYEGRIGQLRQEGEYSDRLSTLLQRVVDFCIEFHLPEEGQRYAHELAGHGTAKAKAFAQGRMLRLGLEERAKAGGLPLKQRPLLWWMEQPYPGNFGDILNPYIVEKLTGRAPRWVAAGSGALVIGSVIKFAKKGTPVWGTGSPRLTDKLHPQAVYKAVRGPLTRRLVLDSGGQCPQVYGDVALLLPQLYQPKGTKKHKLGLIRHFTHVAAPLEVHPDVKVIDIMRGSYDGIEAFLDEISECEHIISTSLHGLIVAQAYGIPVGWAVMSTSETQIPGGNTKFEDYFASVGLKDVEPFDLAELGTVTPDHARLCTYVPERMPDLAALRQACPFPLAA</sequence>
<keyword evidence="3" id="KW-1185">Reference proteome</keyword>
<evidence type="ECO:0000313" key="3">
    <source>
        <dbReference type="Proteomes" id="UP000196655"/>
    </source>
</evidence>
<evidence type="ECO:0000259" key="1">
    <source>
        <dbReference type="Pfam" id="PF04230"/>
    </source>
</evidence>
<dbReference type="InterPro" id="IPR007345">
    <property type="entry name" value="Polysacch_pyruvyl_Trfase"/>
</dbReference>